<dbReference type="SUPFAM" id="SSF159888">
    <property type="entry name" value="YdhG-like"/>
    <property type="match status" value="1"/>
</dbReference>
<sequence>MEANEKLEAYFQKSGAFKEGIATLRTLALECGLEETLKWNAPVYTWAGKNILGIMAFKNHYGLWFFNGVFLSDPLGVLQNAQEGKTRAMRHWKFRTDDHIEAEKVKAYMEEAILIEKKGLKVGHKPSVNREIPSDLKALLLADPALNTAFFGLTPYKQNDYCEYIASAKQKITRDRRLEKIIPMIAKGVGLNDRYRK</sequence>
<evidence type="ECO:0000259" key="1">
    <source>
        <dbReference type="Pfam" id="PF08818"/>
    </source>
</evidence>
<keyword evidence="3" id="KW-1185">Reference proteome</keyword>
<dbReference type="Pfam" id="PF13376">
    <property type="entry name" value="OmdA"/>
    <property type="match status" value="1"/>
</dbReference>
<comment type="caution">
    <text evidence="2">The sequence shown here is derived from an EMBL/GenBank/DDBJ whole genome shotgun (WGS) entry which is preliminary data.</text>
</comment>
<reference evidence="2" key="1">
    <citation type="submission" date="2023-06" db="EMBL/GenBank/DDBJ databases">
        <title>Robiginitalea aurantiacus sp. nov. and Algoriphagus sediminis sp. nov., isolated from coastal sediment.</title>
        <authorList>
            <person name="Zhou Z.Y."/>
            <person name="An J."/>
            <person name="Jia Y.W."/>
            <person name="Du Z.J."/>
        </authorList>
    </citation>
    <scope>NUCLEOTIDE SEQUENCE</scope>
    <source>
        <strain evidence="2">M39</strain>
    </source>
</reference>
<dbReference type="InterPro" id="IPR016786">
    <property type="entry name" value="YdeI_bac"/>
</dbReference>
<dbReference type="InterPro" id="IPR014922">
    <property type="entry name" value="YdhG-like"/>
</dbReference>
<dbReference type="PIRSF" id="PIRSF021308">
    <property type="entry name" value="UCP021308"/>
    <property type="match status" value="1"/>
</dbReference>
<proteinExistence type="predicted"/>
<dbReference type="Pfam" id="PF08818">
    <property type="entry name" value="DUF1801"/>
    <property type="match status" value="1"/>
</dbReference>
<dbReference type="Gene3D" id="3.90.1150.200">
    <property type="match status" value="1"/>
</dbReference>
<accession>A0ABT7WD34</accession>
<organism evidence="2 3">
    <name type="scientific">Robiginitalea aurantiaca</name>
    <dbReference type="NCBI Taxonomy" id="3056915"/>
    <lineage>
        <taxon>Bacteria</taxon>
        <taxon>Pseudomonadati</taxon>
        <taxon>Bacteroidota</taxon>
        <taxon>Flavobacteriia</taxon>
        <taxon>Flavobacteriales</taxon>
        <taxon>Flavobacteriaceae</taxon>
        <taxon>Robiginitalea</taxon>
    </lineage>
</organism>
<feature type="domain" description="YdhG-like" evidence="1">
    <location>
        <begin position="18"/>
        <end position="113"/>
    </location>
</feature>
<evidence type="ECO:0000313" key="2">
    <source>
        <dbReference type="EMBL" id="MDM9630817.1"/>
    </source>
</evidence>
<evidence type="ECO:0000313" key="3">
    <source>
        <dbReference type="Proteomes" id="UP001174839"/>
    </source>
</evidence>
<gene>
    <name evidence="2" type="ORF">QU605_05010</name>
</gene>
<dbReference type="Proteomes" id="UP001174839">
    <property type="component" value="Unassembled WGS sequence"/>
</dbReference>
<dbReference type="RefSeq" id="WP_289724182.1">
    <property type="nucleotide sequence ID" value="NZ_JAUDUY010000002.1"/>
</dbReference>
<dbReference type="EMBL" id="JAUDUY010000002">
    <property type="protein sequence ID" value="MDM9630817.1"/>
    <property type="molecule type" value="Genomic_DNA"/>
</dbReference>
<protein>
    <submittedName>
        <fullName evidence="2">YdeI/OmpD-associated family protein</fullName>
    </submittedName>
</protein>
<name>A0ABT7WD34_9FLAO</name>